<sequence>MTIVSTSTYIPLSPPTIFSIHAGSSSISSVDTSGCQRKDDPKKVEVMGWPVTTAVQLTSMADAAVKLHFLHHNVTHTTLTLAKPRHQVSGMMMVEMRVESDGSKNITYPILVSPDYWTSVRVNLHLKRLLVVVVTQAGSPHTTTSTIFTTKTQLHLPHHLSVDAITYSCTDVCLADVDLECLLGEKNQPEEHHETPQPQGIDMVYRGTPVWPYILVLVLLLVVIFLYLAWRYQHQQVKRRRQRQANVASGGGSRSNQHGRISGAPREISSSSSSYVSQDTKSDQSVQYSTILLGYNGPCHDDPDAT</sequence>
<keyword evidence="4" id="KW-1185">Reference proteome</keyword>
<feature type="compositionally biased region" description="Low complexity" evidence="1">
    <location>
        <begin position="262"/>
        <end position="279"/>
    </location>
</feature>
<feature type="region of interest" description="Disordered" evidence="1">
    <location>
        <begin position="243"/>
        <end position="282"/>
    </location>
</feature>
<comment type="caution">
    <text evidence="3">The sequence shown here is derived from an EMBL/GenBank/DDBJ whole genome shotgun (WGS) entry which is preliminary data.</text>
</comment>
<evidence type="ECO:0000256" key="2">
    <source>
        <dbReference type="SAM" id="Phobius"/>
    </source>
</evidence>
<keyword evidence="2" id="KW-0812">Transmembrane</keyword>
<organism evidence="3 4">
    <name type="scientific">Petrolisthes cinctipes</name>
    <name type="common">Flat porcelain crab</name>
    <dbReference type="NCBI Taxonomy" id="88211"/>
    <lineage>
        <taxon>Eukaryota</taxon>
        <taxon>Metazoa</taxon>
        <taxon>Ecdysozoa</taxon>
        <taxon>Arthropoda</taxon>
        <taxon>Crustacea</taxon>
        <taxon>Multicrustacea</taxon>
        <taxon>Malacostraca</taxon>
        <taxon>Eumalacostraca</taxon>
        <taxon>Eucarida</taxon>
        <taxon>Decapoda</taxon>
        <taxon>Pleocyemata</taxon>
        <taxon>Anomura</taxon>
        <taxon>Galatheoidea</taxon>
        <taxon>Porcellanidae</taxon>
        <taxon>Petrolisthes</taxon>
    </lineage>
</organism>
<evidence type="ECO:0000313" key="4">
    <source>
        <dbReference type="Proteomes" id="UP001286313"/>
    </source>
</evidence>
<evidence type="ECO:0000256" key="1">
    <source>
        <dbReference type="SAM" id="MobiDB-lite"/>
    </source>
</evidence>
<evidence type="ECO:0000313" key="3">
    <source>
        <dbReference type="EMBL" id="KAK3855596.1"/>
    </source>
</evidence>
<proteinExistence type="predicted"/>
<protein>
    <submittedName>
        <fullName evidence="3">Uncharacterized protein</fullName>
    </submittedName>
</protein>
<feature type="transmembrane region" description="Helical" evidence="2">
    <location>
        <begin position="210"/>
        <end position="230"/>
    </location>
</feature>
<name>A0AAE1ENF6_PETCI</name>
<dbReference type="AlphaFoldDB" id="A0AAE1ENF6"/>
<keyword evidence="2" id="KW-1133">Transmembrane helix</keyword>
<keyword evidence="2" id="KW-0472">Membrane</keyword>
<reference evidence="3" key="1">
    <citation type="submission" date="2023-10" db="EMBL/GenBank/DDBJ databases">
        <title>Genome assemblies of two species of porcelain crab, Petrolisthes cinctipes and Petrolisthes manimaculis (Anomura: Porcellanidae).</title>
        <authorList>
            <person name="Angst P."/>
        </authorList>
    </citation>
    <scope>NUCLEOTIDE SEQUENCE</scope>
    <source>
        <strain evidence="3">PB745_01</strain>
        <tissue evidence="3">Gill</tissue>
    </source>
</reference>
<gene>
    <name evidence="3" type="ORF">Pcinc_038011</name>
</gene>
<accession>A0AAE1ENF6</accession>
<dbReference type="Proteomes" id="UP001286313">
    <property type="component" value="Unassembled WGS sequence"/>
</dbReference>
<dbReference type="EMBL" id="JAWQEG010006159">
    <property type="protein sequence ID" value="KAK3855596.1"/>
    <property type="molecule type" value="Genomic_DNA"/>
</dbReference>